<dbReference type="EMBL" id="VIVN01000005">
    <property type="protein sequence ID" value="TWE01918.1"/>
    <property type="molecule type" value="Genomic_DNA"/>
</dbReference>
<comment type="caution">
    <text evidence="2">The sequence shown here is derived from an EMBL/GenBank/DDBJ whole genome shotgun (WGS) entry which is preliminary data.</text>
</comment>
<sequence>MVSLNRLVICLILLLSMIASPAFAAENPSEINQVKALLFSSPTFKEGEKALSESGYEIDRSNCVIVDLGNRSYQVYLTYKGSESEYDIEFQINLPEGKVSHRKPDDDQWSWPWLPIFW</sequence>
<evidence type="ECO:0000313" key="3">
    <source>
        <dbReference type="Proteomes" id="UP000319671"/>
    </source>
</evidence>
<reference evidence="2 3" key="1">
    <citation type="submission" date="2019-06" db="EMBL/GenBank/DDBJ databases">
        <title>Sorghum-associated microbial communities from plants grown in Nebraska, USA.</title>
        <authorList>
            <person name="Schachtman D."/>
        </authorList>
    </citation>
    <scope>NUCLEOTIDE SEQUENCE [LARGE SCALE GENOMIC DNA]</scope>
    <source>
        <strain evidence="2 3">2482</strain>
    </source>
</reference>
<feature type="chain" id="PRO_5021828103" description="PepSY domain-containing protein" evidence="1">
    <location>
        <begin position="25"/>
        <end position="118"/>
    </location>
</feature>
<dbReference type="RefSeq" id="WP_144565360.1">
    <property type="nucleotide sequence ID" value="NZ_VIVN01000005.1"/>
</dbReference>
<gene>
    <name evidence="2" type="ORF">FB550_105287</name>
</gene>
<evidence type="ECO:0000256" key="1">
    <source>
        <dbReference type="SAM" id="SignalP"/>
    </source>
</evidence>
<name>A0A561DF24_9BACI</name>
<keyword evidence="3" id="KW-1185">Reference proteome</keyword>
<keyword evidence="1" id="KW-0732">Signal</keyword>
<dbReference type="AlphaFoldDB" id="A0A561DF24"/>
<evidence type="ECO:0008006" key="4">
    <source>
        <dbReference type="Google" id="ProtNLM"/>
    </source>
</evidence>
<evidence type="ECO:0000313" key="2">
    <source>
        <dbReference type="EMBL" id="TWE01918.1"/>
    </source>
</evidence>
<organism evidence="2 3">
    <name type="scientific">Neobacillus bataviensis</name>
    <dbReference type="NCBI Taxonomy" id="220685"/>
    <lineage>
        <taxon>Bacteria</taxon>
        <taxon>Bacillati</taxon>
        <taxon>Bacillota</taxon>
        <taxon>Bacilli</taxon>
        <taxon>Bacillales</taxon>
        <taxon>Bacillaceae</taxon>
        <taxon>Neobacillus</taxon>
    </lineage>
</organism>
<feature type="signal peptide" evidence="1">
    <location>
        <begin position="1"/>
        <end position="24"/>
    </location>
</feature>
<proteinExistence type="predicted"/>
<dbReference type="Proteomes" id="UP000319671">
    <property type="component" value="Unassembled WGS sequence"/>
</dbReference>
<accession>A0A561DF24</accession>
<protein>
    <recommendedName>
        <fullName evidence="4">PepSY domain-containing protein</fullName>
    </recommendedName>
</protein>